<gene>
    <name evidence="1" type="ORF">HPB51_026660</name>
</gene>
<dbReference type="AlphaFoldDB" id="A0A9J6D2F1"/>
<sequence length="232" mass="23964">MAPRAGTARSTRAPRERSLLRGLAPEVHTAGASAARTFHLGTTQVHQAGVPAAGINNVGTATGPQNAKAERGHVAAAGGAGGRALLLERRTVEDAAACLARLALGPCPVAIPGLHAGGQREGSRRRPTTTDAAVEFCATCRVTVHFQCHYKGAMHVARTKAAAEGMATERNTSNPAPLSQRSDTNLAALCRQRMGEDPHFAALLSGLPPPAISDGPPMDGVATIDVDRLLEL</sequence>
<accession>A0A9J6D2F1</accession>
<comment type="caution">
    <text evidence="1">The sequence shown here is derived from an EMBL/GenBank/DDBJ whole genome shotgun (WGS) entry which is preliminary data.</text>
</comment>
<reference evidence="1" key="2">
    <citation type="submission" date="2021-09" db="EMBL/GenBank/DDBJ databases">
        <authorList>
            <person name="Jia N."/>
            <person name="Wang J."/>
            <person name="Shi W."/>
            <person name="Du L."/>
            <person name="Sun Y."/>
            <person name="Zhan W."/>
            <person name="Jiang J."/>
            <person name="Wang Q."/>
            <person name="Zhang B."/>
            <person name="Ji P."/>
            <person name="Sakyi L.B."/>
            <person name="Cui X."/>
            <person name="Yuan T."/>
            <person name="Jiang B."/>
            <person name="Yang W."/>
            <person name="Lam T.T.-Y."/>
            <person name="Chang Q."/>
            <person name="Ding S."/>
            <person name="Wang X."/>
            <person name="Zhu J."/>
            <person name="Ruan X."/>
            <person name="Zhao L."/>
            <person name="Wei J."/>
            <person name="Que T."/>
            <person name="Du C."/>
            <person name="Cheng J."/>
            <person name="Dai P."/>
            <person name="Han X."/>
            <person name="Huang E."/>
            <person name="Gao Y."/>
            <person name="Liu J."/>
            <person name="Shao H."/>
            <person name="Ye R."/>
            <person name="Li L."/>
            <person name="Wei W."/>
            <person name="Wang X."/>
            <person name="Wang C."/>
            <person name="Huo Q."/>
            <person name="Li W."/>
            <person name="Guo W."/>
            <person name="Chen H."/>
            <person name="Chen S."/>
            <person name="Zhou L."/>
            <person name="Zhou L."/>
            <person name="Ni X."/>
            <person name="Tian J."/>
            <person name="Zhou Y."/>
            <person name="Sheng Y."/>
            <person name="Liu T."/>
            <person name="Pan Y."/>
            <person name="Xia L."/>
            <person name="Li J."/>
            <person name="Zhao F."/>
            <person name="Cao W."/>
        </authorList>
    </citation>
    <scope>NUCLEOTIDE SEQUENCE</scope>
    <source>
        <strain evidence="1">Rmic-2018</strain>
        <tissue evidence="1">Larvae</tissue>
    </source>
</reference>
<organism evidence="1 2">
    <name type="scientific">Rhipicephalus microplus</name>
    <name type="common">Cattle tick</name>
    <name type="synonym">Boophilus microplus</name>
    <dbReference type="NCBI Taxonomy" id="6941"/>
    <lineage>
        <taxon>Eukaryota</taxon>
        <taxon>Metazoa</taxon>
        <taxon>Ecdysozoa</taxon>
        <taxon>Arthropoda</taxon>
        <taxon>Chelicerata</taxon>
        <taxon>Arachnida</taxon>
        <taxon>Acari</taxon>
        <taxon>Parasitiformes</taxon>
        <taxon>Ixodida</taxon>
        <taxon>Ixodoidea</taxon>
        <taxon>Ixodidae</taxon>
        <taxon>Rhipicephalinae</taxon>
        <taxon>Rhipicephalus</taxon>
        <taxon>Boophilus</taxon>
    </lineage>
</organism>
<name>A0A9J6D2F1_RHIMP</name>
<proteinExistence type="predicted"/>
<keyword evidence="2" id="KW-1185">Reference proteome</keyword>
<protein>
    <submittedName>
        <fullName evidence="1">Uncharacterized protein</fullName>
    </submittedName>
</protein>
<reference evidence="1" key="1">
    <citation type="journal article" date="2020" name="Cell">
        <title>Large-Scale Comparative Analyses of Tick Genomes Elucidate Their Genetic Diversity and Vector Capacities.</title>
        <authorList>
            <consortium name="Tick Genome and Microbiome Consortium (TIGMIC)"/>
            <person name="Jia N."/>
            <person name="Wang J."/>
            <person name="Shi W."/>
            <person name="Du L."/>
            <person name="Sun Y."/>
            <person name="Zhan W."/>
            <person name="Jiang J.F."/>
            <person name="Wang Q."/>
            <person name="Zhang B."/>
            <person name="Ji P."/>
            <person name="Bell-Sakyi L."/>
            <person name="Cui X.M."/>
            <person name="Yuan T.T."/>
            <person name="Jiang B.G."/>
            <person name="Yang W.F."/>
            <person name="Lam T.T."/>
            <person name="Chang Q.C."/>
            <person name="Ding S.J."/>
            <person name="Wang X.J."/>
            <person name="Zhu J.G."/>
            <person name="Ruan X.D."/>
            <person name="Zhao L."/>
            <person name="Wei J.T."/>
            <person name="Ye R.Z."/>
            <person name="Que T.C."/>
            <person name="Du C.H."/>
            <person name="Zhou Y.H."/>
            <person name="Cheng J.X."/>
            <person name="Dai P.F."/>
            <person name="Guo W.B."/>
            <person name="Han X.H."/>
            <person name="Huang E.J."/>
            <person name="Li L.F."/>
            <person name="Wei W."/>
            <person name="Gao Y.C."/>
            <person name="Liu J.Z."/>
            <person name="Shao H.Z."/>
            <person name="Wang X."/>
            <person name="Wang C.C."/>
            <person name="Yang T.C."/>
            <person name="Huo Q.B."/>
            <person name="Li W."/>
            <person name="Chen H.Y."/>
            <person name="Chen S.E."/>
            <person name="Zhou L.G."/>
            <person name="Ni X.B."/>
            <person name="Tian J.H."/>
            <person name="Sheng Y."/>
            <person name="Liu T."/>
            <person name="Pan Y.S."/>
            <person name="Xia L.Y."/>
            <person name="Li J."/>
            <person name="Zhao F."/>
            <person name="Cao W.C."/>
        </authorList>
    </citation>
    <scope>NUCLEOTIDE SEQUENCE</scope>
    <source>
        <strain evidence="1">Rmic-2018</strain>
    </source>
</reference>
<evidence type="ECO:0000313" key="1">
    <source>
        <dbReference type="EMBL" id="KAH7986482.1"/>
    </source>
</evidence>
<dbReference type="Proteomes" id="UP000821866">
    <property type="component" value="Unassembled WGS sequence"/>
</dbReference>
<evidence type="ECO:0000313" key="2">
    <source>
        <dbReference type="Proteomes" id="UP000821866"/>
    </source>
</evidence>
<dbReference type="EMBL" id="JABSTU010001152">
    <property type="protein sequence ID" value="KAH7986482.1"/>
    <property type="molecule type" value="Genomic_DNA"/>
</dbReference>